<accession>A0A8X6VEH5</accession>
<protein>
    <submittedName>
        <fullName evidence="1">Zinc finger BED domain-containing protein 5</fullName>
    </submittedName>
</protein>
<sequence>MDKFLSHKRTFDDNKASTSAQTSIVPKIKSRKYSQEYLNFGFTITEVNGEEKPLCVICSKILAADNMKPNKLKRHFETLHARCKKPHTIAEELILPAAIEIVETMFGGNFAKELQSIPLSNDTVSRRIDDIAEDVEQQLFGKLRDKLFSIQLDEATDSNKDAHFIAYVRFWDASYEWVRDPFQNTPEGFSTTEEESFIDFTSSGEIKRQFCNKTLFQFWAEVDDEFFELKTKAFRILLPFSTSYLCETGFSAVAALKTKYRSQLNIEKELRVSISNIKPSFENLCSARQAHGSH</sequence>
<keyword evidence="2" id="KW-1185">Reference proteome</keyword>
<evidence type="ECO:0000313" key="1">
    <source>
        <dbReference type="EMBL" id="GFY03140.1"/>
    </source>
</evidence>
<dbReference type="EMBL" id="BMAU01021235">
    <property type="protein sequence ID" value="GFY03140.1"/>
    <property type="molecule type" value="Genomic_DNA"/>
</dbReference>
<dbReference type="AlphaFoldDB" id="A0A8X6VEH5"/>
<proteinExistence type="predicted"/>
<comment type="caution">
    <text evidence="1">The sequence shown here is derived from an EMBL/GenBank/DDBJ whole genome shotgun (WGS) entry which is preliminary data.</text>
</comment>
<name>A0A8X6VEH5_TRICX</name>
<organism evidence="1 2">
    <name type="scientific">Trichonephila clavipes</name>
    <name type="common">Golden silk orbweaver</name>
    <name type="synonym">Nephila clavipes</name>
    <dbReference type="NCBI Taxonomy" id="2585209"/>
    <lineage>
        <taxon>Eukaryota</taxon>
        <taxon>Metazoa</taxon>
        <taxon>Ecdysozoa</taxon>
        <taxon>Arthropoda</taxon>
        <taxon>Chelicerata</taxon>
        <taxon>Arachnida</taxon>
        <taxon>Araneae</taxon>
        <taxon>Araneomorphae</taxon>
        <taxon>Entelegynae</taxon>
        <taxon>Araneoidea</taxon>
        <taxon>Nephilidae</taxon>
        <taxon>Trichonephila</taxon>
    </lineage>
</organism>
<dbReference type="Proteomes" id="UP000887159">
    <property type="component" value="Unassembled WGS sequence"/>
</dbReference>
<dbReference type="PANTHER" id="PTHR45913:SF19">
    <property type="entry name" value="LOW QUALITY PROTEIN: ZINC FINGER BED DOMAIN-CONTAINING PROTEIN 5-LIKE"/>
    <property type="match status" value="1"/>
</dbReference>
<reference evidence="1" key="1">
    <citation type="submission" date="2020-08" db="EMBL/GenBank/DDBJ databases">
        <title>Multicomponent nature underlies the extraordinary mechanical properties of spider dragline silk.</title>
        <authorList>
            <person name="Kono N."/>
            <person name="Nakamura H."/>
            <person name="Mori M."/>
            <person name="Yoshida Y."/>
            <person name="Ohtoshi R."/>
            <person name="Malay A.D."/>
            <person name="Moran D.A.P."/>
            <person name="Tomita M."/>
            <person name="Numata K."/>
            <person name="Arakawa K."/>
        </authorList>
    </citation>
    <scope>NUCLEOTIDE SEQUENCE</scope>
</reference>
<evidence type="ECO:0000313" key="2">
    <source>
        <dbReference type="Proteomes" id="UP000887159"/>
    </source>
</evidence>
<dbReference type="PANTHER" id="PTHR45913">
    <property type="entry name" value="EPM2A-INTERACTING PROTEIN 1"/>
    <property type="match status" value="1"/>
</dbReference>
<gene>
    <name evidence="1" type="primary">ZBED5</name>
    <name evidence="1" type="ORF">TNCV_4587411</name>
</gene>